<dbReference type="PANTHER" id="PTHR22854">
    <property type="entry name" value="TRYPTOPHAN BIOSYNTHESIS PROTEIN"/>
    <property type="match status" value="1"/>
</dbReference>
<dbReference type="GO" id="GO:0004640">
    <property type="term" value="F:phosphoribosylanthranilate isomerase activity"/>
    <property type="evidence" value="ECO:0007669"/>
    <property type="project" value="UniProtKB-UniRule"/>
</dbReference>
<evidence type="ECO:0000256" key="9">
    <source>
        <dbReference type="ARBA" id="ARBA00023235"/>
    </source>
</evidence>
<evidence type="ECO:0000259" key="14">
    <source>
        <dbReference type="Pfam" id="PF00697"/>
    </source>
</evidence>
<dbReference type="HAMAP" id="MF_00135">
    <property type="entry name" value="PRAI"/>
    <property type="match status" value="1"/>
</dbReference>
<feature type="domain" description="Indole-3-glycerol phosphate synthase" evidence="13">
    <location>
        <begin position="5"/>
        <end position="244"/>
    </location>
</feature>
<dbReference type="Proteomes" id="UP000285023">
    <property type="component" value="Unassembled WGS sequence"/>
</dbReference>
<dbReference type="PANTHER" id="PTHR22854:SF2">
    <property type="entry name" value="INDOLE-3-GLYCEROL-PHOSPHATE SYNTHASE"/>
    <property type="match status" value="1"/>
</dbReference>
<comment type="caution">
    <text evidence="15">The sequence shown here is derived from an EMBL/GenBank/DDBJ whole genome shotgun (WGS) entry which is preliminary data.</text>
</comment>
<comment type="catalytic activity">
    <reaction evidence="1 12">
        <text>N-(5-phospho-beta-D-ribosyl)anthranilate = 1-(2-carboxyphenylamino)-1-deoxy-D-ribulose 5-phosphate</text>
        <dbReference type="Rhea" id="RHEA:21540"/>
        <dbReference type="ChEBI" id="CHEBI:18277"/>
        <dbReference type="ChEBI" id="CHEBI:58613"/>
        <dbReference type="EC" id="5.3.1.24"/>
    </reaction>
</comment>
<evidence type="ECO:0000256" key="12">
    <source>
        <dbReference type="HAMAP-Rule" id="MF_00135"/>
    </source>
</evidence>
<evidence type="ECO:0000313" key="15">
    <source>
        <dbReference type="EMBL" id="RIX27103.1"/>
    </source>
</evidence>
<comment type="pathway">
    <text evidence="3 12">Amino-acid biosynthesis; L-tryptophan biosynthesis; L-tryptophan from chorismate: step 3/5.</text>
</comment>
<keyword evidence="7 12" id="KW-0822">Tryptophan biosynthesis</keyword>
<dbReference type="EC" id="5.3.1.24" evidence="12"/>
<dbReference type="InterPro" id="IPR011060">
    <property type="entry name" value="RibuloseP-bd_barrel"/>
</dbReference>
<evidence type="ECO:0000256" key="5">
    <source>
        <dbReference type="ARBA" id="ARBA00022605"/>
    </source>
</evidence>
<evidence type="ECO:0000256" key="8">
    <source>
        <dbReference type="ARBA" id="ARBA00023141"/>
    </source>
</evidence>
<name>A0A418PYI5_9SPHN</name>
<dbReference type="SUPFAM" id="SSF51366">
    <property type="entry name" value="Ribulose-phoshate binding barrel"/>
    <property type="match status" value="2"/>
</dbReference>
<evidence type="ECO:0000256" key="3">
    <source>
        <dbReference type="ARBA" id="ARBA00004664"/>
    </source>
</evidence>
<feature type="domain" description="N-(5'phosphoribosyl) anthranilate isomerase (PRAI)" evidence="14">
    <location>
        <begin position="249"/>
        <end position="436"/>
    </location>
</feature>
<evidence type="ECO:0000256" key="11">
    <source>
        <dbReference type="ARBA" id="ARBA00023268"/>
    </source>
</evidence>
<keyword evidence="9 12" id="KW-0413">Isomerase</keyword>
<keyword evidence="16" id="KW-1185">Reference proteome</keyword>
<dbReference type="RefSeq" id="WP_119533758.1">
    <property type="nucleotide sequence ID" value="NZ_QXTF01000004.1"/>
</dbReference>
<dbReference type="CDD" id="cd00405">
    <property type="entry name" value="PRAI"/>
    <property type="match status" value="1"/>
</dbReference>
<dbReference type="OrthoDB" id="9804217at2"/>
<comment type="pathway">
    <text evidence="4">Amino-acid biosynthesis; L-tryptophan biosynthesis; L-tryptophan from chorismate: step 4/5.</text>
</comment>
<keyword evidence="5 12" id="KW-0028">Amino-acid biosynthesis</keyword>
<comment type="similarity">
    <text evidence="12">Belongs to the TrpF family.</text>
</comment>
<dbReference type="Pfam" id="PF00697">
    <property type="entry name" value="PRAI"/>
    <property type="match status" value="1"/>
</dbReference>
<gene>
    <name evidence="12 15" type="primary">trpF</name>
    <name evidence="15" type="ORF">D3M59_11170</name>
</gene>
<dbReference type="InterPro" id="IPR013798">
    <property type="entry name" value="Indole-3-glycerol_P_synth_dom"/>
</dbReference>
<protein>
    <recommendedName>
        <fullName evidence="12">N-(5'-phosphoribosyl)anthranilate isomerase</fullName>
        <shortName evidence="12">PRAI</shortName>
        <ecNumber evidence="12">5.3.1.24</ecNumber>
    </recommendedName>
</protein>
<evidence type="ECO:0000256" key="6">
    <source>
        <dbReference type="ARBA" id="ARBA00022793"/>
    </source>
</evidence>
<evidence type="ECO:0000256" key="4">
    <source>
        <dbReference type="ARBA" id="ARBA00004696"/>
    </source>
</evidence>
<dbReference type="GO" id="GO:0004425">
    <property type="term" value="F:indole-3-glycerol-phosphate synthase activity"/>
    <property type="evidence" value="ECO:0007669"/>
    <property type="project" value="UniProtKB-EC"/>
</dbReference>
<evidence type="ECO:0000256" key="7">
    <source>
        <dbReference type="ARBA" id="ARBA00022822"/>
    </source>
</evidence>
<dbReference type="InterPro" id="IPR013785">
    <property type="entry name" value="Aldolase_TIM"/>
</dbReference>
<keyword evidence="10 15" id="KW-0456">Lyase</keyword>
<dbReference type="FunFam" id="3.20.20.70:FF:000024">
    <property type="entry name" value="Indole-3-glycerol phosphate synthase"/>
    <property type="match status" value="1"/>
</dbReference>
<evidence type="ECO:0000256" key="10">
    <source>
        <dbReference type="ARBA" id="ARBA00023239"/>
    </source>
</evidence>
<dbReference type="InterPro" id="IPR045186">
    <property type="entry name" value="Indole-3-glycerol_P_synth"/>
</dbReference>
<dbReference type="EMBL" id="QXTF01000004">
    <property type="protein sequence ID" value="RIX27103.1"/>
    <property type="molecule type" value="Genomic_DNA"/>
</dbReference>
<dbReference type="NCBIfam" id="NF006945">
    <property type="entry name" value="PRK09427.1"/>
    <property type="match status" value="1"/>
</dbReference>
<proteinExistence type="inferred from homology"/>
<organism evidence="15 16">
    <name type="scientific">Sphingomonas edaphi</name>
    <dbReference type="NCBI Taxonomy" id="2315689"/>
    <lineage>
        <taxon>Bacteria</taxon>
        <taxon>Pseudomonadati</taxon>
        <taxon>Pseudomonadota</taxon>
        <taxon>Alphaproteobacteria</taxon>
        <taxon>Sphingomonadales</taxon>
        <taxon>Sphingomonadaceae</taxon>
        <taxon>Sphingomonas</taxon>
    </lineage>
</organism>
<dbReference type="GO" id="GO:0000162">
    <property type="term" value="P:L-tryptophan biosynthetic process"/>
    <property type="evidence" value="ECO:0007669"/>
    <property type="project" value="UniProtKB-UniRule"/>
</dbReference>
<evidence type="ECO:0000259" key="13">
    <source>
        <dbReference type="Pfam" id="PF00218"/>
    </source>
</evidence>
<keyword evidence="8 12" id="KW-0057">Aromatic amino acid biosynthesis</keyword>
<dbReference type="CDD" id="cd00331">
    <property type="entry name" value="IGPS"/>
    <property type="match status" value="1"/>
</dbReference>
<comment type="catalytic activity">
    <reaction evidence="2">
        <text>1-(2-carboxyphenylamino)-1-deoxy-D-ribulose 5-phosphate + H(+) = (1S,2R)-1-C-(indol-3-yl)glycerol 3-phosphate + CO2 + H2O</text>
        <dbReference type="Rhea" id="RHEA:23476"/>
        <dbReference type="ChEBI" id="CHEBI:15377"/>
        <dbReference type="ChEBI" id="CHEBI:15378"/>
        <dbReference type="ChEBI" id="CHEBI:16526"/>
        <dbReference type="ChEBI" id="CHEBI:58613"/>
        <dbReference type="ChEBI" id="CHEBI:58866"/>
        <dbReference type="EC" id="4.1.1.48"/>
    </reaction>
</comment>
<evidence type="ECO:0000256" key="2">
    <source>
        <dbReference type="ARBA" id="ARBA00001633"/>
    </source>
</evidence>
<evidence type="ECO:0000256" key="1">
    <source>
        <dbReference type="ARBA" id="ARBA00001164"/>
    </source>
</evidence>
<accession>A0A418PYI5</accession>
<keyword evidence="6" id="KW-0210">Decarboxylase</keyword>
<dbReference type="UniPathway" id="UPA00035">
    <property type="reaction ID" value="UER00042"/>
</dbReference>
<dbReference type="Gene3D" id="3.20.20.70">
    <property type="entry name" value="Aldolase class I"/>
    <property type="match status" value="2"/>
</dbReference>
<reference evidence="15 16" key="1">
    <citation type="submission" date="2018-09" db="EMBL/GenBank/DDBJ databases">
        <title>Sphingomonas sp. DAC4.</title>
        <authorList>
            <person name="Seo T."/>
        </authorList>
    </citation>
    <scope>NUCLEOTIDE SEQUENCE [LARGE SCALE GENOMIC DNA]</scope>
    <source>
        <strain evidence="15 16">DAC4</strain>
    </source>
</reference>
<dbReference type="Pfam" id="PF00218">
    <property type="entry name" value="IGPS"/>
    <property type="match status" value="1"/>
</dbReference>
<keyword evidence="11" id="KW-0511">Multifunctional enzyme</keyword>
<dbReference type="AlphaFoldDB" id="A0A418PYI5"/>
<sequence length="447" mass="46449">MADVLARIVARKRTEVAARIAEPIAAEPTRRSLRAALAKPGARFIMEVKRRSPSGHAARHSLENAVRAYAPVADAISVLTDEADFGGSLEDLRAVRARFDGPILAKDFVVHPSQVREARAAGADAVLAMMSVLDDHEAAAVMHEARELGMDIIVEVHDEDELARALALGADIVGINNRDLTSLSIDLSVTEGLAPKVPDNVLVIAESGISGRSDVTRLAPYVDAFLVGSALMAADDIGRATRSLVHGQVKICGLTRVEDIAEAARLGATDVGFIFHAASPRRTTAEQARILIGAARNAGLRSVGVFSGDDPHIADTARLLGLDAVQVHGSVDPTLTTSLAGRDLIGVCAIRDGITDPPPACSDRLLFDSGDGGTGQSFDWGVIDGHPALATAFLAGGINPANVAAAAQVGAAGIDLSSGIETAPGIKDHDKMAALFAALRPAARSDT</sequence>
<evidence type="ECO:0000313" key="16">
    <source>
        <dbReference type="Proteomes" id="UP000285023"/>
    </source>
</evidence>
<dbReference type="InterPro" id="IPR001240">
    <property type="entry name" value="PRAI_dom"/>
</dbReference>